<protein>
    <recommendedName>
        <fullName evidence="3">histidine kinase</fullName>
        <ecNumber evidence="3">2.7.13.3</ecNumber>
    </recommendedName>
</protein>
<keyword evidence="9" id="KW-0547">Nucleotide-binding</keyword>
<dbReference type="PANTHER" id="PTHR43711:SF1">
    <property type="entry name" value="HISTIDINE KINASE 1"/>
    <property type="match status" value="1"/>
</dbReference>
<comment type="catalytic activity">
    <reaction evidence="1">
        <text>ATP + protein L-histidine = ADP + protein N-phospho-L-histidine.</text>
        <dbReference type="EC" id="2.7.13.3"/>
    </reaction>
</comment>
<dbReference type="InterPro" id="IPR004358">
    <property type="entry name" value="Sig_transdc_His_kin-like_C"/>
</dbReference>
<dbReference type="AlphaFoldDB" id="A0A9X2IGR8"/>
<dbReference type="Proteomes" id="UP001139485">
    <property type="component" value="Unassembled WGS sequence"/>
</dbReference>
<evidence type="ECO:0000313" key="10">
    <source>
        <dbReference type="Proteomes" id="UP001139485"/>
    </source>
</evidence>
<keyword evidence="7" id="KW-0902">Two-component regulatory system</keyword>
<evidence type="ECO:0000256" key="2">
    <source>
        <dbReference type="ARBA" id="ARBA00004236"/>
    </source>
</evidence>
<dbReference type="Gene3D" id="3.30.450.40">
    <property type="match status" value="2"/>
</dbReference>
<organism evidence="9 10">
    <name type="scientific">Nocardioides bruguierae</name>
    <dbReference type="NCBI Taxonomy" id="2945102"/>
    <lineage>
        <taxon>Bacteria</taxon>
        <taxon>Bacillati</taxon>
        <taxon>Actinomycetota</taxon>
        <taxon>Actinomycetes</taxon>
        <taxon>Propionibacteriales</taxon>
        <taxon>Nocardioidaceae</taxon>
        <taxon>Nocardioides</taxon>
    </lineage>
</organism>
<dbReference type="InterPro" id="IPR050736">
    <property type="entry name" value="Sensor_HK_Regulatory"/>
</dbReference>
<comment type="caution">
    <text evidence="9">The sequence shown here is derived from an EMBL/GenBank/DDBJ whole genome shotgun (WGS) entry which is preliminary data.</text>
</comment>
<evidence type="ECO:0000259" key="8">
    <source>
        <dbReference type="PROSITE" id="PS50109"/>
    </source>
</evidence>
<accession>A0A9X2IGR8</accession>
<sequence>MTESVAELIGFEVACLSVVRGDQLITIAYTGPEELREHLSQPDPVEVLDPVWALGERWGRFYYLSAEQYRSADLEGHWAIIEDAGGAPVPVEDGAPAQPAWDPHDALVAALRDDAGELIGVFSVDGPLDGRLPGPTQRRILERYAAQAERAIIVENEREALRQRVALADAARRLVRAVPARADRERFLAAVHPALIAGFKGSGTWVLTLDPNDPSAPARDSLARSFDGLPRQVSDEVSARLRAVAPRIWMEQAPIVLAAHEKDQHAALPGWLDAELATFLRDEQRERGIGSSLLVALGSGRDCLGVLVISRPVGGPEWSTVETDAAAAIGQDLGAALETVCALEREREANQRLQAVDTYRTRLVSTLCHELRTPLTAVVGNLELLHDLDLPDEADLFLAGMSRGSVRMRRVVDDLLTLTALREPQAPIEMAPVDLVALVRAAGDLLAEPAARGEVTLSLDVPPVPVVVPGATAELEQLVTNLVSNAVKYTDPGGSVRVALSAPERGTVRLVVTDDGLGIAPEEQERLFEAFYRGGNPTALRRPGSGLGLAIVASVAERHGGTVTLDSALGRGTTVTTVLPACER</sequence>
<dbReference type="EMBL" id="JAMOIL010000023">
    <property type="protein sequence ID" value="MCM0621849.1"/>
    <property type="molecule type" value="Genomic_DNA"/>
</dbReference>
<dbReference type="PRINTS" id="PR00344">
    <property type="entry name" value="BCTRLSENSOR"/>
</dbReference>
<evidence type="ECO:0000256" key="1">
    <source>
        <dbReference type="ARBA" id="ARBA00000085"/>
    </source>
</evidence>
<dbReference type="InterPro" id="IPR036890">
    <property type="entry name" value="HATPase_C_sf"/>
</dbReference>
<dbReference type="Pfam" id="PF02518">
    <property type="entry name" value="HATPase_c"/>
    <property type="match status" value="1"/>
</dbReference>
<dbReference type="SMART" id="SM00388">
    <property type="entry name" value="HisKA"/>
    <property type="match status" value="1"/>
</dbReference>
<evidence type="ECO:0000256" key="4">
    <source>
        <dbReference type="ARBA" id="ARBA00022553"/>
    </source>
</evidence>
<reference evidence="9" key="1">
    <citation type="submission" date="2022-05" db="EMBL/GenBank/DDBJ databases">
        <authorList>
            <person name="Tuo L."/>
        </authorList>
    </citation>
    <scope>NUCLEOTIDE SEQUENCE</scope>
    <source>
        <strain evidence="9">BSK12Z-4</strain>
    </source>
</reference>
<gene>
    <name evidence="9" type="ORF">M8330_16280</name>
</gene>
<keyword evidence="4" id="KW-0597">Phosphoprotein</keyword>
<dbReference type="Gene3D" id="3.30.565.10">
    <property type="entry name" value="Histidine kinase-like ATPase, C-terminal domain"/>
    <property type="match status" value="1"/>
</dbReference>
<dbReference type="GO" id="GO:0000155">
    <property type="term" value="F:phosphorelay sensor kinase activity"/>
    <property type="evidence" value="ECO:0007669"/>
    <property type="project" value="InterPro"/>
</dbReference>
<dbReference type="GO" id="GO:0005524">
    <property type="term" value="F:ATP binding"/>
    <property type="evidence" value="ECO:0007669"/>
    <property type="project" value="UniProtKB-KW"/>
</dbReference>
<evidence type="ECO:0000256" key="7">
    <source>
        <dbReference type="ARBA" id="ARBA00023012"/>
    </source>
</evidence>
<evidence type="ECO:0000256" key="5">
    <source>
        <dbReference type="ARBA" id="ARBA00022679"/>
    </source>
</evidence>
<dbReference type="SUPFAM" id="SSF55781">
    <property type="entry name" value="GAF domain-like"/>
    <property type="match status" value="2"/>
</dbReference>
<dbReference type="GO" id="GO:0005886">
    <property type="term" value="C:plasma membrane"/>
    <property type="evidence" value="ECO:0007669"/>
    <property type="project" value="UniProtKB-SubCell"/>
</dbReference>
<dbReference type="PANTHER" id="PTHR43711">
    <property type="entry name" value="TWO-COMPONENT HISTIDINE KINASE"/>
    <property type="match status" value="1"/>
</dbReference>
<dbReference type="SMART" id="SM00387">
    <property type="entry name" value="HATPase_c"/>
    <property type="match status" value="1"/>
</dbReference>
<keyword evidence="5" id="KW-0808">Transferase</keyword>
<dbReference type="CDD" id="cd00082">
    <property type="entry name" value="HisKA"/>
    <property type="match status" value="1"/>
</dbReference>
<dbReference type="Gene3D" id="1.10.287.130">
    <property type="match status" value="1"/>
</dbReference>
<dbReference type="EC" id="2.7.13.3" evidence="3"/>
<dbReference type="CDD" id="cd00075">
    <property type="entry name" value="HATPase"/>
    <property type="match status" value="1"/>
</dbReference>
<feature type="domain" description="Histidine kinase" evidence="8">
    <location>
        <begin position="366"/>
        <end position="583"/>
    </location>
</feature>
<keyword evidence="6" id="KW-0418">Kinase</keyword>
<dbReference type="InterPro" id="IPR029016">
    <property type="entry name" value="GAF-like_dom_sf"/>
</dbReference>
<evidence type="ECO:0000256" key="6">
    <source>
        <dbReference type="ARBA" id="ARBA00022777"/>
    </source>
</evidence>
<evidence type="ECO:0000313" key="9">
    <source>
        <dbReference type="EMBL" id="MCM0621849.1"/>
    </source>
</evidence>
<name>A0A9X2IGR8_9ACTN</name>
<keyword evidence="10" id="KW-1185">Reference proteome</keyword>
<dbReference type="InterPro" id="IPR005467">
    <property type="entry name" value="His_kinase_dom"/>
</dbReference>
<dbReference type="InterPro" id="IPR036097">
    <property type="entry name" value="HisK_dim/P_sf"/>
</dbReference>
<proteinExistence type="predicted"/>
<dbReference type="SUPFAM" id="SSF47384">
    <property type="entry name" value="Homodimeric domain of signal transducing histidine kinase"/>
    <property type="match status" value="1"/>
</dbReference>
<dbReference type="PROSITE" id="PS50109">
    <property type="entry name" value="HIS_KIN"/>
    <property type="match status" value="1"/>
</dbReference>
<dbReference type="InterPro" id="IPR003661">
    <property type="entry name" value="HisK_dim/P_dom"/>
</dbReference>
<keyword evidence="9" id="KW-0067">ATP-binding</keyword>
<dbReference type="Pfam" id="PF00512">
    <property type="entry name" value="HisKA"/>
    <property type="match status" value="1"/>
</dbReference>
<dbReference type="InterPro" id="IPR003594">
    <property type="entry name" value="HATPase_dom"/>
</dbReference>
<comment type="subcellular location">
    <subcellularLocation>
        <location evidence="2">Cell membrane</location>
    </subcellularLocation>
</comment>
<dbReference type="SUPFAM" id="SSF55874">
    <property type="entry name" value="ATPase domain of HSP90 chaperone/DNA topoisomerase II/histidine kinase"/>
    <property type="match status" value="1"/>
</dbReference>
<dbReference type="RefSeq" id="WP_250828179.1">
    <property type="nucleotide sequence ID" value="NZ_JAMOIL010000023.1"/>
</dbReference>
<evidence type="ECO:0000256" key="3">
    <source>
        <dbReference type="ARBA" id="ARBA00012438"/>
    </source>
</evidence>